<evidence type="ECO:0000256" key="1">
    <source>
        <dbReference type="ARBA" id="ARBA00022553"/>
    </source>
</evidence>
<dbReference type="GO" id="GO:0000160">
    <property type="term" value="P:phosphorelay signal transduction system"/>
    <property type="evidence" value="ECO:0007669"/>
    <property type="project" value="UniProtKB-KW"/>
</dbReference>
<dbReference type="Gene3D" id="3.30.565.10">
    <property type="entry name" value="Histidine kinase-like ATPase, C-terminal domain"/>
    <property type="match status" value="1"/>
</dbReference>
<sequence length="179" mass="20208">MTSKEEKTIDHCNKIKHSLDQILRQINDVTNFVRIHPTKFQKHLLHEIIKDALELMIIPNNIVIELPKGNPEIICDDSQMIIVFTNLIYNAVQKFEDDGKISIQYSDDDTSHIIQVVDSGKPISDDVLPKIFEPLFTTKQKGTGLGLVSCKAIVEIHNGVLSVKNNPVTFTIVLPKNLK</sequence>
<gene>
    <name evidence="8" type="ORF">BG20_I2087</name>
</gene>
<evidence type="ECO:0000256" key="6">
    <source>
        <dbReference type="ARBA" id="ARBA00023012"/>
    </source>
</evidence>
<proteinExistence type="predicted"/>
<evidence type="ECO:0000313" key="8">
    <source>
        <dbReference type="EMBL" id="EPA04276.1"/>
    </source>
</evidence>
<dbReference type="GO" id="GO:0005524">
    <property type="term" value="F:ATP binding"/>
    <property type="evidence" value="ECO:0007669"/>
    <property type="project" value="UniProtKB-KW"/>
</dbReference>
<dbReference type="InterPro" id="IPR004358">
    <property type="entry name" value="Sig_transdc_His_kin-like_C"/>
</dbReference>
<dbReference type="PATRIC" id="fig|859192.6.peg.2370"/>
<dbReference type="AlphaFoldDB" id="S2E429"/>
<keyword evidence="2" id="KW-0808">Transferase</keyword>
<dbReference type="InterPro" id="IPR036890">
    <property type="entry name" value="HATPase_C_sf"/>
</dbReference>
<comment type="caution">
    <text evidence="8">The sequence shown here is derived from an EMBL/GenBank/DDBJ whole genome shotgun (WGS) entry which is preliminary data.</text>
</comment>
<keyword evidence="3" id="KW-0547">Nucleotide-binding</keyword>
<reference evidence="8 9" key="1">
    <citation type="journal article" date="2012" name="J. Bacteriol.">
        <title>Genome Sequence of "Candidatus Nitrosoarchaeum limnia" BG20, a Low-Salinity Ammonia-Oxidizing Archaeon from the San Francisco Bay Estuary.</title>
        <authorList>
            <person name="Mosier A.C."/>
            <person name="Allen E.E."/>
            <person name="Kim M."/>
            <person name="Ferriera S."/>
            <person name="Francis C.A."/>
        </authorList>
    </citation>
    <scope>NUCLEOTIDE SEQUENCE [LARGE SCALE GENOMIC DNA]</scope>
    <source>
        <strain evidence="8 9">BG20</strain>
    </source>
</reference>
<keyword evidence="1" id="KW-0597">Phosphoprotein</keyword>
<dbReference type="GO" id="GO:0016301">
    <property type="term" value="F:kinase activity"/>
    <property type="evidence" value="ECO:0007669"/>
    <property type="project" value="UniProtKB-KW"/>
</dbReference>
<evidence type="ECO:0000256" key="2">
    <source>
        <dbReference type="ARBA" id="ARBA00022679"/>
    </source>
</evidence>
<dbReference type="InterPro" id="IPR003594">
    <property type="entry name" value="HATPase_dom"/>
</dbReference>
<dbReference type="PRINTS" id="PR00344">
    <property type="entry name" value="BCTRLSENSOR"/>
</dbReference>
<evidence type="ECO:0000256" key="4">
    <source>
        <dbReference type="ARBA" id="ARBA00022777"/>
    </source>
</evidence>
<keyword evidence="9" id="KW-1185">Reference proteome</keyword>
<evidence type="ECO:0000259" key="7">
    <source>
        <dbReference type="PROSITE" id="PS50109"/>
    </source>
</evidence>
<dbReference type="OrthoDB" id="8127at2157"/>
<dbReference type="Proteomes" id="UP000014065">
    <property type="component" value="Unassembled WGS sequence"/>
</dbReference>
<name>S2E429_9ARCH</name>
<protein>
    <submittedName>
        <fullName evidence="8">ATPase/histidine kinase/DNA gyrase B/HSP90 domain protein</fullName>
    </submittedName>
</protein>
<dbReference type="EMBL" id="AHJG01000330">
    <property type="protein sequence ID" value="EPA04276.1"/>
    <property type="molecule type" value="Genomic_DNA"/>
</dbReference>
<keyword evidence="4 8" id="KW-0418">Kinase</keyword>
<evidence type="ECO:0000256" key="3">
    <source>
        <dbReference type="ARBA" id="ARBA00022741"/>
    </source>
</evidence>
<dbReference type="PANTHER" id="PTHR43065">
    <property type="entry name" value="SENSOR HISTIDINE KINASE"/>
    <property type="match status" value="1"/>
</dbReference>
<organism evidence="8 9">
    <name type="scientific">Candidatus Nitrosarchaeum limnium BG20</name>
    <dbReference type="NCBI Taxonomy" id="859192"/>
    <lineage>
        <taxon>Archaea</taxon>
        <taxon>Nitrososphaerota</taxon>
        <taxon>Nitrososphaeria</taxon>
        <taxon>Nitrosopumilales</taxon>
        <taxon>Nitrosopumilaceae</taxon>
        <taxon>Nitrosarchaeum</taxon>
    </lineage>
</organism>
<dbReference type="PANTHER" id="PTHR43065:SF10">
    <property type="entry name" value="PEROXIDE STRESS-ACTIVATED HISTIDINE KINASE MAK3"/>
    <property type="match status" value="1"/>
</dbReference>
<keyword evidence="6" id="KW-0902">Two-component regulatory system</keyword>
<dbReference type="RefSeq" id="WP_010195581.1">
    <property type="nucleotide sequence ID" value="NZ_AHJG01000330.1"/>
</dbReference>
<dbReference type="PROSITE" id="PS50109">
    <property type="entry name" value="HIS_KIN"/>
    <property type="match status" value="1"/>
</dbReference>
<dbReference type="SMART" id="SM00387">
    <property type="entry name" value="HATPase_c"/>
    <property type="match status" value="1"/>
</dbReference>
<accession>S2E429</accession>
<dbReference type="InterPro" id="IPR005467">
    <property type="entry name" value="His_kinase_dom"/>
</dbReference>
<evidence type="ECO:0000313" key="9">
    <source>
        <dbReference type="Proteomes" id="UP000014065"/>
    </source>
</evidence>
<dbReference type="Pfam" id="PF02518">
    <property type="entry name" value="HATPase_c"/>
    <property type="match status" value="1"/>
</dbReference>
<feature type="domain" description="Histidine kinase" evidence="7">
    <location>
        <begin position="1"/>
        <end position="178"/>
    </location>
</feature>
<evidence type="ECO:0000256" key="5">
    <source>
        <dbReference type="ARBA" id="ARBA00022840"/>
    </source>
</evidence>
<dbReference type="SUPFAM" id="SSF55874">
    <property type="entry name" value="ATPase domain of HSP90 chaperone/DNA topoisomerase II/histidine kinase"/>
    <property type="match status" value="1"/>
</dbReference>
<keyword evidence="5" id="KW-0067">ATP-binding</keyword>